<evidence type="ECO:0000256" key="2">
    <source>
        <dbReference type="SAM" id="Phobius"/>
    </source>
</evidence>
<comment type="caution">
    <text evidence="3">The sequence shown here is derived from an EMBL/GenBank/DDBJ whole genome shotgun (WGS) entry which is preliminary data.</text>
</comment>
<dbReference type="EMBL" id="JAVRHV010000007">
    <property type="protein sequence ID" value="MDT0554112.1"/>
    <property type="molecule type" value="Genomic_DNA"/>
</dbReference>
<dbReference type="RefSeq" id="WP_311594196.1">
    <property type="nucleotide sequence ID" value="NZ_JAVRHV010000007.1"/>
</dbReference>
<evidence type="ECO:0000313" key="3">
    <source>
        <dbReference type="EMBL" id="MDT0554112.1"/>
    </source>
</evidence>
<evidence type="ECO:0008006" key="5">
    <source>
        <dbReference type="Google" id="ProtNLM"/>
    </source>
</evidence>
<feature type="region of interest" description="Disordered" evidence="1">
    <location>
        <begin position="104"/>
        <end position="126"/>
    </location>
</feature>
<keyword evidence="2" id="KW-0812">Transmembrane</keyword>
<keyword evidence="4" id="KW-1185">Reference proteome</keyword>
<sequence>MSPIKFEENIKTELEKRTIPVTEGAWEKLQELLGPEPKRKPKKYIWVLGVAASLAVVFWLSKEVFIQSEVSPTIVEQPKEEIVPVQKEDKQLVPEKSEVLVAKGIEQPKTKPENKQVEKNTEESVVKQPSLNSNEVLVASSEQEVTPTESEKMTFEDQKVQEVVAQVVELKEKNNSVSDDEIEALLHNAQKEIEVRKLLLENNTTRTAGTVNPDILLYEVEMELDKSFRTKVFEELKIQFNSVKHAVAQRNN</sequence>
<organism evidence="3 4">
    <name type="scientific">Urechidicola vernalis</name>
    <dbReference type="NCBI Taxonomy" id="3075600"/>
    <lineage>
        <taxon>Bacteria</taxon>
        <taxon>Pseudomonadati</taxon>
        <taxon>Bacteroidota</taxon>
        <taxon>Flavobacteriia</taxon>
        <taxon>Flavobacteriales</taxon>
        <taxon>Flavobacteriaceae</taxon>
        <taxon>Urechidicola</taxon>
    </lineage>
</organism>
<dbReference type="Proteomes" id="UP001252186">
    <property type="component" value="Unassembled WGS sequence"/>
</dbReference>
<protein>
    <recommendedName>
        <fullName evidence="5">Anti-sigma factor</fullName>
    </recommendedName>
</protein>
<evidence type="ECO:0000256" key="1">
    <source>
        <dbReference type="SAM" id="MobiDB-lite"/>
    </source>
</evidence>
<evidence type="ECO:0000313" key="4">
    <source>
        <dbReference type="Proteomes" id="UP001252186"/>
    </source>
</evidence>
<keyword evidence="2" id="KW-0472">Membrane</keyword>
<name>A0ABU2Y7V6_9FLAO</name>
<gene>
    <name evidence="3" type="ORF">RM519_12700</name>
</gene>
<feature type="transmembrane region" description="Helical" evidence="2">
    <location>
        <begin position="44"/>
        <end position="61"/>
    </location>
</feature>
<feature type="compositionally biased region" description="Basic and acidic residues" evidence="1">
    <location>
        <begin position="106"/>
        <end position="125"/>
    </location>
</feature>
<keyword evidence="2" id="KW-1133">Transmembrane helix</keyword>
<reference evidence="3 4" key="1">
    <citation type="submission" date="2023-09" db="EMBL/GenBank/DDBJ databases">
        <authorList>
            <person name="Rey-Velasco X."/>
        </authorList>
    </citation>
    <scope>NUCLEOTIDE SEQUENCE [LARGE SCALE GENOMIC DNA]</scope>
    <source>
        <strain evidence="3 4">P050</strain>
    </source>
</reference>
<accession>A0ABU2Y7V6</accession>
<proteinExistence type="predicted"/>